<dbReference type="RefSeq" id="WP_054774059.1">
    <property type="nucleotide sequence ID" value="NZ_AP019782.1"/>
</dbReference>
<dbReference type="EMBL" id="AP019782">
    <property type="protein sequence ID" value="BBL71599.1"/>
    <property type="molecule type" value="Genomic_DNA"/>
</dbReference>
<name>A0A8D4VS86_9GAMM</name>
<protein>
    <recommendedName>
        <fullName evidence="4">Host attachment protein</fullName>
    </recommendedName>
</protein>
<sequence>MAKIWILAAESSRAVIYAVESRVKPLKTVESFSHPEGRELEQDMISDRPGRAFDTTGLGGRHAMGKEVDPKRHEAQVFAKRLADRLDHGRTQGDFDQLMLVAPPAFLGLLRESLNDQTLKLVSQSVDKNLVQAGEQSIRDNLFA</sequence>
<dbReference type="AlphaFoldDB" id="A0A8D4VS86"/>
<gene>
    <name evidence="2" type="ORF">MoryE10_22050</name>
</gene>
<dbReference type="KEGG" id="moz:MoryE10_22050"/>
<feature type="region of interest" description="Disordered" evidence="1">
    <location>
        <begin position="39"/>
        <end position="70"/>
    </location>
</feature>
<accession>A0A8D4VS86</accession>
<organism evidence="2 3">
    <name type="scientific">Methylogaea oryzae</name>
    <dbReference type="NCBI Taxonomy" id="1295382"/>
    <lineage>
        <taxon>Bacteria</taxon>
        <taxon>Pseudomonadati</taxon>
        <taxon>Pseudomonadota</taxon>
        <taxon>Gammaproteobacteria</taxon>
        <taxon>Methylococcales</taxon>
        <taxon>Methylococcaceae</taxon>
        <taxon>Methylogaea</taxon>
    </lineage>
</organism>
<dbReference type="InterPro" id="IPR019291">
    <property type="entry name" value="Host_attachment_protein"/>
</dbReference>
<keyword evidence="3" id="KW-1185">Reference proteome</keyword>
<reference evidence="2" key="1">
    <citation type="submission" date="2019-06" db="EMBL/GenBank/DDBJ databases">
        <title>Complete genome sequence of Methylogaea oryzae strain JCM16910.</title>
        <authorList>
            <person name="Asakawa S."/>
        </authorList>
    </citation>
    <scope>NUCLEOTIDE SEQUENCE</scope>
    <source>
        <strain evidence="2">E10</strain>
    </source>
</reference>
<feature type="compositionally biased region" description="Basic and acidic residues" evidence="1">
    <location>
        <begin position="39"/>
        <end position="51"/>
    </location>
</feature>
<proteinExistence type="predicted"/>
<dbReference type="Proteomes" id="UP000824988">
    <property type="component" value="Chromosome"/>
</dbReference>
<evidence type="ECO:0008006" key="4">
    <source>
        <dbReference type="Google" id="ProtNLM"/>
    </source>
</evidence>
<evidence type="ECO:0000313" key="2">
    <source>
        <dbReference type="EMBL" id="BBL71599.1"/>
    </source>
</evidence>
<dbReference type="Pfam" id="PF10116">
    <property type="entry name" value="Host_attach"/>
    <property type="match status" value="1"/>
</dbReference>
<evidence type="ECO:0000313" key="3">
    <source>
        <dbReference type="Proteomes" id="UP000824988"/>
    </source>
</evidence>
<evidence type="ECO:0000256" key="1">
    <source>
        <dbReference type="SAM" id="MobiDB-lite"/>
    </source>
</evidence>